<evidence type="ECO:0000313" key="2">
    <source>
        <dbReference type="Proteomes" id="UP001551675"/>
    </source>
</evidence>
<dbReference type="EMBL" id="JBFALK010000012">
    <property type="protein sequence ID" value="MEV0971479.1"/>
    <property type="molecule type" value="Genomic_DNA"/>
</dbReference>
<proteinExistence type="predicted"/>
<dbReference type="Proteomes" id="UP001551675">
    <property type="component" value="Unassembled WGS sequence"/>
</dbReference>
<protein>
    <submittedName>
        <fullName evidence="1">Uncharacterized protein</fullName>
    </submittedName>
</protein>
<accession>A0ABV3GIL4</accession>
<comment type="caution">
    <text evidence="1">The sequence shown here is derived from an EMBL/GenBank/DDBJ whole genome shotgun (WGS) entry which is preliminary data.</text>
</comment>
<keyword evidence="2" id="KW-1185">Reference proteome</keyword>
<gene>
    <name evidence="1" type="ORF">AB0I59_22905</name>
</gene>
<dbReference type="RefSeq" id="WP_061253832.1">
    <property type="nucleotide sequence ID" value="NZ_JBFALK010000012.1"/>
</dbReference>
<reference evidence="1 2" key="1">
    <citation type="submission" date="2024-06" db="EMBL/GenBank/DDBJ databases">
        <title>The Natural Products Discovery Center: Release of the First 8490 Sequenced Strains for Exploring Actinobacteria Biosynthetic Diversity.</title>
        <authorList>
            <person name="Kalkreuter E."/>
            <person name="Kautsar S.A."/>
            <person name="Yang D."/>
            <person name="Bader C.D."/>
            <person name="Teijaro C.N."/>
            <person name="Fluegel L."/>
            <person name="Davis C.M."/>
            <person name="Simpson J.R."/>
            <person name="Lauterbach L."/>
            <person name="Steele A.D."/>
            <person name="Gui C."/>
            <person name="Meng S."/>
            <person name="Li G."/>
            <person name="Viehrig K."/>
            <person name="Ye F."/>
            <person name="Su P."/>
            <person name="Kiefer A.F."/>
            <person name="Nichols A."/>
            <person name="Cepeda A.J."/>
            <person name="Yan W."/>
            <person name="Fan B."/>
            <person name="Jiang Y."/>
            <person name="Adhikari A."/>
            <person name="Zheng C.-J."/>
            <person name="Schuster L."/>
            <person name="Cowan T.M."/>
            <person name="Smanski M.J."/>
            <person name="Chevrette M.G."/>
            <person name="De Carvalho L.P.S."/>
            <person name="Shen B."/>
        </authorList>
    </citation>
    <scope>NUCLEOTIDE SEQUENCE [LARGE SCALE GENOMIC DNA]</scope>
    <source>
        <strain evidence="1 2">NPDC050100</strain>
    </source>
</reference>
<organism evidence="1 2">
    <name type="scientific">Microtetraspora glauca</name>
    <dbReference type="NCBI Taxonomy" id="1996"/>
    <lineage>
        <taxon>Bacteria</taxon>
        <taxon>Bacillati</taxon>
        <taxon>Actinomycetota</taxon>
        <taxon>Actinomycetes</taxon>
        <taxon>Streptosporangiales</taxon>
        <taxon>Streptosporangiaceae</taxon>
        <taxon>Microtetraspora</taxon>
    </lineage>
</organism>
<evidence type="ECO:0000313" key="1">
    <source>
        <dbReference type="EMBL" id="MEV0971479.1"/>
    </source>
</evidence>
<sequence>MNKAVFDEVSVLWAQHLGQPFPGMGDDDVFADFVLADAYMAGIVTAYVGSRRGSLNTEQRRILANCARDLRWVLRRVRGREARAFVARSVRIADLILGRATLNARHQQ</sequence>
<name>A0ABV3GIL4_MICGL</name>